<proteinExistence type="inferred from homology"/>
<evidence type="ECO:0000256" key="9">
    <source>
        <dbReference type="ARBA" id="ARBA00023242"/>
    </source>
</evidence>
<accession>A0A1W7RAD2</accession>
<reference evidence="11" key="1">
    <citation type="submission" date="2016-11" db="EMBL/GenBank/DDBJ databases">
        <title>Venom-gland transcriptomics and venom proteomics of the black-back scorpion (Hadrurus spadix) reveal detectability challenges and an unexplored realm of animal toxin diversity.</title>
        <authorList>
            <person name="Rokyta D.R."/>
            <person name="Ward M.J."/>
        </authorList>
    </citation>
    <scope>NUCLEOTIDE SEQUENCE</scope>
    <source>
        <tissue evidence="11">Venom gland</tissue>
    </source>
</reference>
<dbReference type="EMBL" id="GFAH01000278">
    <property type="protein sequence ID" value="JAV48111.1"/>
    <property type="molecule type" value="Transcribed_RNA"/>
</dbReference>
<comment type="subcellular location">
    <subcellularLocation>
        <location evidence="3">Cytoplasm</location>
        <location evidence="3">Cytoskeleton</location>
        <location evidence="3">Spindle</location>
    </subcellularLocation>
    <subcellularLocation>
        <location evidence="2">Nucleus</location>
    </subcellularLocation>
</comment>
<keyword evidence="7" id="KW-0597">Phosphoprotein</keyword>
<feature type="compositionally biased region" description="Polar residues" evidence="10">
    <location>
        <begin position="77"/>
        <end position="88"/>
    </location>
</feature>
<feature type="compositionally biased region" description="Polar residues" evidence="10">
    <location>
        <begin position="101"/>
        <end position="113"/>
    </location>
</feature>
<dbReference type="PANTHER" id="PTHR34930">
    <property type="entry name" value="GEO05313P1"/>
    <property type="match status" value="1"/>
</dbReference>
<keyword evidence="9" id="KW-0539">Nucleus</keyword>
<dbReference type="GO" id="GO:0005819">
    <property type="term" value="C:spindle"/>
    <property type="evidence" value="ECO:0007669"/>
    <property type="project" value="UniProtKB-SubCell"/>
</dbReference>
<dbReference type="InterPro" id="IPR033335">
    <property type="entry name" value="JUPITER"/>
</dbReference>
<comment type="similarity">
    <text evidence="4">Belongs to the MAP Jupiter family.</text>
</comment>
<dbReference type="GO" id="GO:0005634">
    <property type="term" value="C:nucleus"/>
    <property type="evidence" value="ECO:0007669"/>
    <property type="project" value="UniProtKB-SubCell"/>
</dbReference>
<feature type="compositionally biased region" description="Polar residues" evidence="10">
    <location>
        <begin position="32"/>
        <end position="55"/>
    </location>
</feature>
<dbReference type="PANTHER" id="PTHR34930:SF2">
    <property type="entry name" value="MICROTUBULE-ASSOCIATED PROTEIN JUPITER"/>
    <property type="match status" value="1"/>
</dbReference>
<evidence type="ECO:0000256" key="2">
    <source>
        <dbReference type="ARBA" id="ARBA00004123"/>
    </source>
</evidence>
<feature type="compositionally biased region" description="Basic and acidic residues" evidence="10">
    <location>
        <begin position="89"/>
        <end position="99"/>
    </location>
</feature>
<feature type="compositionally biased region" description="Polar residues" evidence="10">
    <location>
        <begin position="139"/>
        <end position="150"/>
    </location>
</feature>
<organism evidence="11">
    <name type="scientific">Hadrurus spadix</name>
    <dbReference type="NCBI Taxonomy" id="141984"/>
    <lineage>
        <taxon>Eukaryota</taxon>
        <taxon>Metazoa</taxon>
        <taxon>Ecdysozoa</taxon>
        <taxon>Arthropoda</taxon>
        <taxon>Chelicerata</taxon>
        <taxon>Arachnida</taxon>
        <taxon>Scorpiones</taxon>
        <taxon>Iurida</taxon>
        <taxon>Iuroidea</taxon>
        <taxon>Hadrurus</taxon>
    </lineage>
</organism>
<feature type="compositionally biased region" description="Acidic residues" evidence="10">
    <location>
        <begin position="128"/>
        <end position="138"/>
    </location>
</feature>
<keyword evidence="6" id="KW-0963">Cytoplasm</keyword>
<evidence type="ECO:0000256" key="7">
    <source>
        <dbReference type="ARBA" id="ARBA00022553"/>
    </source>
</evidence>
<evidence type="ECO:0000256" key="5">
    <source>
        <dbReference type="ARBA" id="ARBA00021471"/>
    </source>
</evidence>
<feature type="region of interest" description="Disordered" evidence="10">
    <location>
        <begin position="1"/>
        <end position="180"/>
    </location>
</feature>
<evidence type="ECO:0000256" key="10">
    <source>
        <dbReference type="SAM" id="MobiDB-lite"/>
    </source>
</evidence>
<evidence type="ECO:0000256" key="3">
    <source>
        <dbReference type="ARBA" id="ARBA00004186"/>
    </source>
</evidence>
<dbReference type="AlphaFoldDB" id="A0A1W7RAD2"/>
<evidence type="ECO:0000256" key="6">
    <source>
        <dbReference type="ARBA" id="ARBA00022490"/>
    </source>
</evidence>
<evidence type="ECO:0000256" key="4">
    <source>
        <dbReference type="ARBA" id="ARBA00005344"/>
    </source>
</evidence>
<keyword evidence="8" id="KW-0493">Microtubule</keyword>
<name>A0A1W7RAD2_9SCOR</name>
<evidence type="ECO:0000313" key="11">
    <source>
        <dbReference type="EMBL" id="JAV48111.1"/>
    </source>
</evidence>
<evidence type="ECO:0000256" key="1">
    <source>
        <dbReference type="ARBA" id="ARBA00003805"/>
    </source>
</evidence>
<comment type="function">
    <text evidence="1">Binds to all microtubule populations.</text>
</comment>
<protein>
    <recommendedName>
        <fullName evidence="5">Microtubule-associated protein Jupiter</fullName>
    </recommendedName>
</protein>
<evidence type="ECO:0000256" key="8">
    <source>
        <dbReference type="ARBA" id="ARBA00022701"/>
    </source>
</evidence>
<sequence length="180" mass="19205">MTSTGVNVGFTYGEKSSSKVLKPPGGECSDIFGTSNASFQQGRSQGKQYQHTSIFGTDGAATVNNQSPTARRDSDTQNRLFGTTASEESSPRRIVDRMKSNVFTGEEQANTNHSAKKQVRRNPITGEVLDDDDEETEENGLQNENGNANPITGDGTVASPNQATCVKIRNPPGGKSSGIF</sequence>
<dbReference type="GO" id="GO:0005874">
    <property type="term" value="C:microtubule"/>
    <property type="evidence" value="ECO:0007669"/>
    <property type="project" value="UniProtKB-KW"/>
</dbReference>